<accession>A0ABU5CB43</accession>
<dbReference type="SMART" id="SM01118">
    <property type="entry name" value="CYTH"/>
    <property type="match status" value="1"/>
</dbReference>
<dbReference type="InterPro" id="IPR009195">
    <property type="entry name" value="Uncharacterised_YjbK"/>
</dbReference>
<organism evidence="2 3">
    <name type="scientific">Tigheibacillus halophilus</name>
    <dbReference type="NCBI Taxonomy" id="361280"/>
    <lineage>
        <taxon>Bacteria</taxon>
        <taxon>Bacillati</taxon>
        <taxon>Bacillota</taxon>
        <taxon>Bacilli</taxon>
        <taxon>Bacillales</taxon>
        <taxon>Bacillaceae</taxon>
        <taxon>Tigheibacillus</taxon>
    </lineage>
</organism>
<dbReference type="PIRSF" id="PIRSF012526">
    <property type="entry name" value="CYTH_UCP012526"/>
    <property type="match status" value="1"/>
</dbReference>
<dbReference type="Pfam" id="PF01928">
    <property type="entry name" value="CYTH"/>
    <property type="match status" value="1"/>
</dbReference>
<sequence>MQEIEIELKNLLTESEFRLLLSRLPFPAAAQTQTNYYFETRDFKLKQQGSALRIRKKNGVYYLTLKEPYGEGLLETHDVLSEIEAQDWLSGACTIKEHTGERLMVLGVKAPQLKYYGKLTTERRQFAADNLLYVLDQSYYHGITDYELEIEAPDKTSGEQALQRILSDYHITAKETPNKIRRFFKAIALNGAKDG</sequence>
<keyword evidence="3" id="KW-1185">Reference proteome</keyword>
<evidence type="ECO:0000259" key="1">
    <source>
        <dbReference type="PROSITE" id="PS51707"/>
    </source>
</evidence>
<dbReference type="SUPFAM" id="SSF55154">
    <property type="entry name" value="CYTH-like phosphatases"/>
    <property type="match status" value="1"/>
</dbReference>
<dbReference type="RefSeq" id="WP_390352617.1">
    <property type="nucleotide sequence ID" value="NZ_JBHUIZ010000003.1"/>
</dbReference>
<dbReference type="PROSITE" id="PS51707">
    <property type="entry name" value="CYTH"/>
    <property type="match status" value="1"/>
</dbReference>
<dbReference type="Proteomes" id="UP001281447">
    <property type="component" value="Unassembled WGS sequence"/>
</dbReference>
<dbReference type="InterPro" id="IPR033469">
    <property type="entry name" value="CYTH-like_dom_sf"/>
</dbReference>
<evidence type="ECO:0000313" key="2">
    <source>
        <dbReference type="EMBL" id="MDY0396086.1"/>
    </source>
</evidence>
<protein>
    <submittedName>
        <fullName evidence="2">CYTH domain-containing protein</fullName>
    </submittedName>
</protein>
<dbReference type="Gene3D" id="2.40.320.10">
    <property type="entry name" value="Hypothetical Protein Pfu-838710-001"/>
    <property type="match status" value="1"/>
</dbReference>
<gene>
    <name evidence="2" type="ORF">RWE15_19115</name>
</gene>
<dbReference type="CDD" id="cd07762">
    <property type="entry name" value="CYTH-like_Pase_1"/>
    <property type="match status" value="1"/>
</dbReference>
<proteinExistence type="predicted"/>
<evidence type="ECO:0000313" key="3">
    <source>
        <dbReference type="Proteomes" id="UP001281447"/>
    </source>
</evidence>
<dbReference type="InterPro" id="IPR023577">
    <property type="entry name" value="CYTH_domain"/>
</dbReference>
<comment type="caution">
    <text evidence="2">The sequence shown here is derived from an EMBL/GenBank/DDBJ whole genome shotgun (WGS) entry which is preliminary data.</text>
</comment>
<feature type="domain" description="CYTH" evidence="1">
    <location>
        <begin position="3"/>
        <end position="190"/>
    </location>
</feature>
<dbReference type="EMBL" id="JAWDIP010000004">
    <property type="protein sequence ID" value="MDY0396086.1"/>
    <property type="molecule type" value="Genomic_DNA"/>
</dbReference>
<name>A0ABU5CB43_9BACI</name>
<reference evidence="2 3" key="1">
    <citation type="submission" date="2023-10" db="EMBL/GenBank/DDBJ databases">
        <title>Virgibacillus halophilus 5B73C genome.</title>
        <authorList>
            <person name="Miliotis G."/>
            <person name="Sengupta P."/>
            <person name="Hameed A."/>
            <person name="Chuvochina M."/>
            <person name="Mcdonagh F."/>
            <person name="Simpson A.C."/>
            <person name="Singh N.K."/>
            <person name="Rekha P.D."/>
            <person name="Raman K."/>
            <person name="Hugenholtz P."/>
            <person name="Venkateswaran K."/>
        </authorList>
    </citation>
    <scope>NUCLEOTIDE SEQUENCE [LARGE SCALE GENOMIC DNA]</scope>
    <source>
        <strain evidence="2 3">5B73C</strain>
    </source>
</reference>